<dbReference type="InterPro" id="IPR047050">
    <property type="entry name" value="NGN"/>
</dbReference>
<dbReference type="InterPro" id="IPR001062">
    <property type="entry name" value="Transcrpt_antiterm_NusG"/>
</dbReference>
<dbReference type="EMBL" id="JQZW01000019">
    <property type="protein sequence ID" value="KGN97094.1"/>
    <property type="molecule type" value="Genomic_DNA"/>
</dbReference>
<evidence type="ECO:0000313" key="11">
    <source>
        <dbReference type="Proteomes" id="UP000030134"/>
    </source>
</evidence>
<evidence type="ECO:0000256" key="2">
    <source>
        <dbReference type="ARBA" id="ARBA00022814"/>
    </source>
</evidence>
<keyword evidence="2 5" id="KW-0889">Transcription antitermination</keyword>
<dbReference type="PRINTS" id="PR00338">
    <property type="entry name" value="NUSGTNSCPFCT"/>
</dbReference>
<dbReference type="NCBIfam" id="TIGR00922">
    <property type="entry name" value="nusG"/>
    <property type="match status" value="1"/>
</dbReference>
<dbReference type="InterPro" id="IPR008991">
    <property type="entry name" value="Translation_prot_SH3-like_sf"/>
</dbReference>
<feature type="domain" description="NusG-like N-terminal" evidence="8">
    <location>
        <begin position="8"/>
        <end position="118"/>
    </location>
</feature>
<dbReference type="InterPro" id="IPR006645">
    <property type="entry name" value="NGN-like_dom"/>
</dbReference>
<dbReference type="Proteomes" id="UP000030134">
    <property type="component" value="Unassembled WGS sequence"/>
</dbReference>
<evidence type="ECO:0000256" key="1">
    <source>
        <dbReference type="ARBA" id="ARBA00022472"/>
    </source>
</evidence>
<name>A0A0A2G9D7_9PORP</name>
<keyword evidence="4 5" id="KW-0804">Transcription</keyword>
<keyword evidence="1 5" id="KW-0806">Transcription termination</keyword>
<evidence type="ECO:0000256" key="4">
    <source>
        <dbReference type="ARBA" id="ARBA00023163"/>
    </source>
</evidence>
<dbReference type="InterPro" id="IPR036735">
    <property type="entry name" value="NGN_dom_sf"/>
</dbReference>
<dbReference type="InterPro" id="IPR043425">
    <property type="entry name" value="NusG-like"/>
</dbReference>
<dbReference type="AlphaFoldDB" id="A0A0A2G9D7"/>
<dbReference type="RefSeq" id="WP_025843584.1">
    <property type="nucleotide sequence ID" value="NZ_JQZW01000019.1"/>
</dbReference>
<evidence type="ECO:0000256" key="7">
    <source>
        <dbReference type="RuleBase" id="RU000538"/>
    </source>
</evidence>
<proteinExistence type="inferred from homology"/>
<accession>A0A0A2G9D7</accession>
<dbReference type="GO" id="GO:0032784">
    <property type="term" value="P:regulation of DNA-templated transcription elongation"/>
    <property type="evidence" value="ECO:0007669"/>
    <property type="project" value="InterPro"/>
</dbReference>
<evidence type="ECO:0000256" key="3">
    <source>
        <dbReference type="ARBA" id="ARBA00023015"/>
    </source>
</evidence>
<sequence length="185" mass="21293">MEDKVRSERRFYVLRTLSGKEKKVKESLEREMARPGSSLFTERLFQVIVPTEKVMTQRGTKKVIVERPYMPGYVLIEALLNPDLQEELRRYPDIVGFLGNSTPEPLSTADVNKLLRRVDLESEQEGTYDISFLVGESVKIVDGPFVGFSAVIEEIYEDKKKLKVMVKIFGRKSPLELAYTQVEKE</sequence>
<dbReference type="Gene3D" id="3.30.70.940">
    <property type="entry name" value="NusG, N-terminal domain"/>
    <property type="match status" value="1"/>
</dbReference>
<keyword evidence="3 5" id="KW-0805">Transcription regulation</keyword>
<dbReference type="Pfam" id="PF00467">
    <property type="entry name" value="KOW"/>
    <property type="match status" value="1"/>
</dbReference>
<organism evidence="10 11">
    <name type="scientific">Porphyromonas gingivicanis</name>
    <dbReference type="NCBI Taxonomy" id="266762"/>
    <lineage>
        <taxon>Bacteria</taxon>
        <taxon>Pseudomonadati</taxon>
        <taxon>Bacteroidota</taxon>
        <taxon>Bacteroidia</taxon>
        <taxon>Bacteroidales</taxon>
        <taxon>Porphyromonadaceae</taxon>
        <taxon>Porphyromonas</taxon>
    </lineage>
</organism>
<evidence type="ECO:0000259" key="8">
    <source>
        <dbReference type="SMART" id="SM00738"/>
    </source>
</evidence>
<dbReference type="HAMAP" id="MF_00948">
    <property type="entry name" value="NusG"/>
    <property type="match status" value="1"/>
</dbReference>
<feature type="domain" description="KOW" evidence="9">
    <location>
        <begin position="131"/>
        <end position="158"/>
    </location>
</feature>
<dbReference type="Pfam" id="PF02357">
    <property type="entry name" value="NusG"/>
    <property type="match status" value="1"/>
</dbReference>
<reference evidence="10 11" key="1">
    <citation type="submission" date="2014-08" db="EMBL/GenBank/DDBJ databases">
        <title>Porphyromonas gingivicanis strain:COT-022_OH1391 Genome sequencing.</title>
        <authorList>
            <person name="Wallis C."/>
            <person name="Deusch O."/>
            <person name="O'Flynn C."/>
            <person name="Davis I."/>
            <person name="Jospin G."/>
            <person name="Darling A.E."/>
            <person name="Coil D.A."/>
            <person name="Alexiev A."/>
            <person name="Horsfall A."/>
            <person name="Kirkwood N."/>
            <person name="Harris S."/>
            <person name="Eisen J.A."/>
        </authorList>
    </citation>
    <scope>NUCLEOTIDE SEQUENCE [LARGE SCALE GENOMIC DNA]</scope>
    <source>
        <strain evidence="11">COT-022 OH1391</strain>
    </source>
</reference>
<dbReference type="GO" id="GO:0006353">
    <property type="term" value="P:DNA-templated transcription termination"/>
    <property type="evidence" value="ECO:0007669"/>
    <property type="project" value="UniProtKB-UniRule"/>
</dbReference>
<dbReference type="SUPFAM" id="SSF50104">
    <property type="entry name" value="Translation proteins SH3-like domain"/>
    <property type="match status" value="1"/>
</dbReference>
<dbReference type="CDD" id="cd09891">
    <property type="entry name" value="NGN_Bact_1"/>
    <property type="match status" value="1"/>
</dbReference>
<dbReference type="OrthoDB" id="9809075at2"/>
<dbReference type="SUPFAM" id="SSF82679">
    <property type="entry name" value="N-utilization substance G protein NusG, N-terminal domain"/>
    <property type="match status" value="1"/>
</dbReference>
<dbReference type="GO" id="GO:0005829">
    <property type="term" value="C:cytosol"/>
    <property type="evidence" value="ECO:0007669"/>
    <property type="project" value="TreeGrafter"/>
</dbReference>
<comment type="similarity">
    <text evidence="5 7">Belongs to the NusG family.</text>
</comment>
<evidence type="ECO:0000259" key="9">
    <source>
        <dbReference type="SMART" id="SM00739"/>
    </source>
</evidence>
<dbReference type="FunFam" id="2.30.30.30:FF:000002">
    <property type="entry name" value="Transcription termination/antitermination factor NusG"/>
    <property type="match status" value="1"/>
</dbReference>
<evidence type="ECO:0000256" key="6">
    <source>
        <dbReference type="NCBIfam" id="TIGR00922"/>
    </source>
</evidence>
<dbReference type="GO" id="GO:0031564">
    <property type="term" value="P:transcription antitermination"/>
    <property type="evidence" value="ECO:0007669"/>
    <property type="project" value="UniProtKB-UniRule"/>
</dbReference>
<dbReference type="InterPro" id="IPR005824">
    <property type="entry name" value="KOW"/>
</dbReference>
<dbReference type="CDD" id="cd06091">
    <property type="entry name" value="KOW_NusG"/>
    <property type="match status" value="1"/>
</dbReference>
<dbReference type="PANTHER" id="PTHR30265:SF2">
    <property type="entry name" value="TRANSCRIPTION TERMINATION_ANTITERMINATION PROTEIN NUSG"/>
    <property type="match status" value="1"/>
</dbReference>
<dbReference type="GO" id="GO:0006354">
    <property type="term" value="P:DNA-templated transcription elongation"/>
    <property type="evidence" value="ECO:0007669"/>
    <property type="project" value="UniProtKB-UniRule"/>
</dbReference>
<dbReference type="SMART" id="SM00739">
    <property type="entry name" value="KOW"/>
    <property type="match status" value="1"/>
</dbReference>
<dbReference type="Gene3D" id="2.30.30.30">
    <property type="match status" value="1"/>
</dbReference>
<dbReference type="SMART" id="SM00738">
    <property type="entry name" value="NGN"/>
    <property type="match status" value="1"/>
</dbReference>
<comment type="caution">
    <text evidence="10">The sequence shown here is derived from an EMBL/GenBank/DDBJ whole genome shotgun (WGS) entry which is preliminary data.</text>
</comment>
<dbReference type="PANTHER" id="PTHR30265">
    <property type="entry name" value="RHO-INTERACTING TRANSCRIPTION TERMINATION FACTOR NUSG"/>
    <property type="match status" value="1"/>
</dbReference>
<dbReference type="eggNOG" id="COG0250">
    <property type="taxonomic scope" value="Bacteria"/>
</dbReference>
<evidence type="ECO:0000313" key="10">
    <source>
        <dbReference type="EMBL" id="KGN97094.1"/>
    </source>
</evidence>
<dbReference type="STRING" id="266762.HQ36_08720"/>
<evidence type="ECO:0000256" key="5">
    <source>
        <dbReference type="HAMAP-Rule" id="MF_00948"/>
    </source>
</evidence>
<protein>
    <recommendedName>
        <fullName evidence="5 6">Transcription termination/antitermination protein NusG</fullName>
    </recommendedName>
</protein>
<keyword evidence="11" id="KW-1185">Reference proteome</keyword>
<comment type="function">
    <text evidence="5 7">Participates in transcription elongation, termination and antitermination.</text>
</comment>
<gene>
    <name evidence="5" type="primary">nusG</name>
    <name evidence="10" type="ORF">HQ36_08720</name>
</gene>
<dbReference type="InterPro" id="IPR014722">
    <property type="entry name" value="Rib_uL2_dom2"/>
</dbReference>